<dbReference type="EMBL" id="BMKC01000003">
    <property type="protein sequence ID" value="GGA83234.1"/>
    <property type="molecule type" value="Genomic_DNA"/>
</dbReference>
<feature type="region of interest" description="Disordered" evidence="1">
    <location>
        <begin position="1"/>
        <end position="84"/>
    </location>
</feature>
<comment type="caution">
    <text evidence="2">The sequence shown here is derived from an EMBL/GenBank/DDBJ whole genome shotgun (WGS) entry which is preliminary data.</text>
</comment>
<gene>
    <name evidence="2" type="ORF">GCM10011521_21960</name>
</gene>
<evidence type="ECO:0000313" key="3">
    <source>
        <dbReference type="Proteomes" id="UP000623419"/>
    </source>
</evidence>
<evidence type="ECO:0000313" key="2">
    <source>
        <dbReference type="EMBL" id="GGA83234.1"/>
    </source>
</evidence>
<sequence length="107" mass="10536">MTVQQASIAAARPRARPTASQAADAATGLGAAARTGPAQAIASRKTAGNTGRERRGAAFMALLSGSRGPSTSKPGRGTPKLGTGSRFQAAMTFGLGARPALALASAD</sequence>
<evidence type="ECO:0000256" key="1">
    <source>
        <dbReference type="SAM" id="MobiDB-lite"/>
    </source>
</evidence>
<reference evidence="3" key="1">
    <citation type="journal article" date="2019" name="Int. J. Syst. Evol. Microbiol.">
        <title>The Global Catalogue of Microorganisms (GCM) 10K type strain sequencing project: providing services to taxonomists for standard genome sequencing and annotation.</title>
        <authorList>
            <consortium name="The Broad Institute Genomics Platform"/>
            <consortium name="The Broad Institute Genome Sequencing Center for Infectious Disease"/>
            <person name="Wu L."/>
            <person name="Ma J."/>
        </authorList>
    </citation>
    <scope>NUCLEOTIDE SEQUENCE [LARGE SCALE GENOMIC DNA]</scope>
    <source>
        <strain evidence="3">CGMCC 1.15905</strain>
    </source>
</reference>
<name>A0ABQ1HME7_9GAMM</name>
<accession>A0ABQ1HME7</accession>
<protein>
    <submittedName>
        <fullName evidence="2">Uncharacterized protein</fullName>
    </submittedName>
</protein>
<proteinExistence type="predicted"/>
<feature type="compositionally biased region" description="Low complexity" evidence="1">
    <location>
        <begin position="1"/>
        <end position="38"/>
    </location>
</feature>
<dbReference type="Proteomes" id="UP000623419">
    <property type="component" value="Unassembled WGS sequence"/>
</dbReference>
<keyword evidence="3" id="KW-1185">Reference proteome</keyword>
<organism evidence="2 3">
    <name type="scientific">Arenimonas soli</name>
    <dbReference type="NCBI Taxonomy" id="2269504"/>
    <lineage>
        <taxon>Bacteria</taxon>
        <taxon>Pseudomonadati</taxon>
        <taxon>Pseudomonadota</taxon>
        <taxon>Gammaproteobacteria</taxon>
        <taxon>Lysobacterales</taxon>
        <taxon>Lysobacteraceae</taxon>
        <taxon>Arenimonas</taxon>
    </lineage>
</organism>